<feature type="non-terminal residue" evidence="2">
    <location>
        <position position="1"/>
    </location>
</feature>
<reference evidence="2 3" key="1">
    <citation type="journal article" date="2018" name="PLoS ONE">
        <title>The draft genome of Kipferlia bialata reveals reductive genome evolution in fornicate parasites.</title>
        <authorList>
            <person name="Tanifuji G."/>
            <person name="Takabayashi S."/>
            <person name="Kume K."/>
            <person name="Takagi M."/>
            <person name="Nakayama T."/>
            <person name="Kamikawa R."/>
            <person name="Inagaki Y."/>
            <person name="Hashimoto T."/>
        </authorList>
    </citation>
    <scope>NUCLEOTIDE SEQUENCE [LARGE SCALE GENOMIC DNA]</scope>
    <source>
        <strain evidence="2">NY0173</strain>
    </source>
</reference>
<comment type="caution">
    <text evidence="2">The sequence shown here is derived from an EMBL/GenBank/DDBJ whole genome shotgun (WGS) entry which is preliminary data.</text>
</comment>
<evidence type="ECO:0000313" key="3">
    <source>
        <dbReference type="Proteomes" id="UP000265618"/>
    </source>
</evidence>
<keyword evidence="3" id="KW-1185">Reference proteome</keyword>
<dbReference type="EMBL" id="BDIP01000160">
    <property type="protein sequence ID" value="GIQ80391.1"/>
    <property type="molecule type" value="Genomic_DNA"/>
</dbReference>
<dbReference type="Proteomes" id="UP000265618">
    <property type="component" value="Unassembled WGS sequence"/>
</dbReference>
<proteinExistence type="predicted"/>
<evidence type="ECO:0000313" key="2">
    <source>
        <dbReference type="EMBL" id="GIQ80391.1"/>
    </source>
</evidence>
<gene>
    <name evidence="2" type="ORF">KIPB_001184</name>
</gene>
<evidence type="ECO:0000256" key="1">
    <source>
        <dbReference type="SAM" id="MobiDB-lite"/>
    </source>
</evidence>
<sequence>MDIDSGERPEALAVIDVTSAPRSEPPAPSGTPGRLAPICLAPLRNEGTYDAGHDTSISPVGPASVAVTPAVQ</sequence>
<dbReference type="AlphaFoldDB" id="A0A9K3CPY1"/>
<name>A0A9K3CPY1_9EUKA</name>
<accession>A0A9K3CPY1</accession>
<feature type="region of interest" description="Disordered" evidence="1">
    <location>
        <begin position="17"/>
        <end position="36"/>
    </location>
</feature>
<feature type="region of interest" description="Disordered" evidence="1">
    <location>
        <begin position="47"/>
        <end position="72"/>
    </location>
</feature>
<organism evidence="2 3">
    <name type="scientific">Kipferlia bialata</name>
    <dbReference type="NCBI Taxonomy" id="797122"/>
    <lineage>
        <taxon>Eukaryota</taxon>
        <taxon>Metamonada</taxon>
        <taxon>Carpediemonas-like organisms</taxon>
        <taxon>Kipferlia</taxon>
    </lineage>
</organism>
<protein>
    <submittedName>
        <fullName evidence="2">Uncharacterized protein</fullName>
    </submittedName>
</protein>